<evidence type="ECO:0000313" key="2">
    <source>
        <dbReference type="Proteomes" id="UP000002669"/>
    </source>
</evidence>
<gene>
    <name evidence="1" type="ORF">MGYG_04941</name>
</gene>
<keyword evidence="2" id="KW-1185">Reference proteome</keyword>
<proteinExistence type="predicted"/>
<dbReference type="eggNOG" id="ENOG502S8YH">
    <property type="taxonomic scope" value="Eukaryota"/>
</dbReference>
<dbReference type="PANTHER" id="PTHR43040">
    <property type="entry name" value="RIBONUCLEASE D"/>
    <property type="match status" value="1"/>
</dbReference>
<dbReference type="Gene3D" id="3.30.420.10">
    <property type="entry name" value="Ribonuclease H-like superfamily/Ribonuclease H"/>
    <property type="match status" value="1"/>
</dbReference>
<dbReference type="GO" id="GO:0003676">
    <property type="term" value="F:nucleic acid binding"/>
    <property type="evidence" value="ECO:0007669"/>
    <property type="project" value="InterPro"/>
</dbReference>
<dbReference type="OMA" id="GSHEVFN"/>
<dbReference type="HOGENOM" id="CLU_061834_1_1_1"/>
<organism evidence="2">
    <name type="scientific">Arthroderma gypseum (strain ATCC MYA-4604 / CBS 118893)</name>
    <name type="common">Microsporum gypseum</name>
    <dbReference type="NCBI Taxonomy" id="535722"/>
    <lineage>
        <taxon>Eukaryota</taxon>
        <taxon>Fungi</taxon>
        <taxon>Dikarya</taxon>
        <taxon>Ascomycota</taxon>
        <taxon>Pezizomycotina</taxon>
        <taxon>Eurotiomycetes</taxon>
        <taxon>Eurotiomycetidae</taxon>
        <taxon>Onygenales</taxon>
        <taxon>Arthrodermataceae</taxon>
        <taxon>Nannizzia</taxon>
    </lineage>
</organism>
<name>E4UXP5_ARTGP</name>
<dbReference type="InterPro" id="IPR036397">
    <property type="entry name" value="RNaseH_sf"/>
</dbReference>
<dbReference type="EMBL" id="DS989825">
    <property type="protein sequence ID" value="EFR01940.1"/>
    <property type="molecule type" value="Genomic_DNA"/>
</dbReference>
<evidence type="ECO:0000313" key="1">
    <source>
        <dbReference type="EMBL" id="EFR01940.1"/>
    </source>
</evidence>
<dbReference type="SUPFAM" id="SSF53098">
    <property type="entry name" value="Ribonuclease H-like"/>
    <property type="match status" value="1"/>
</dbReference>
<dbReference type="GeneID" id="10027620"/>
<dbReference type="InterPro" id="IPR012337">
    <property type="entry name" value="RNaseH-like_sf"/>
</dbReference>
<protein>
    <recommendedName>
        <fullName evidence="3">3'-5' exonuclease domain-containing protein</fullName>
    </recommendedName>
</protein>
<dbReference type="Proteomes" id="UP000002669">
    <property type="component" value="Unassembled WGS sequence"/>
</dbReference>
<dbReference type="OrthoDB" id="26838at2759"/>
<evidence type="ECO:0008006" key="3">
    <source>
        <dbReference type="Google" id="ProtNLM"/>
    </source>
</evidence>
<dbReference type="VEuPathDB" id="FungiDB:MGYG_04941"/>
<dbReference type="STRING" id="535722.E4UXP5"/>
<dbReference type="InParanoid" id="E4UXP5"/>
<dbReference type="RefSeq" id="XP_003172351.1">
    <property type="nucleotide sequence ID" value="XM_003172303.1"/>
</dbReference>
<accession>E4UXP5</accession>
<reference evidence="2" key="1">
    <citation type="journal article" date="2012" name="MBio">
        <title>Comparative genome analysis of Trichophyton rubrum and related dermatophytes reveals candidate genes involved in infection.</title>
        <authorList>
            <person name="Martinez D.A."/>
            <person name="Oliver B.G."/>
            <person name="Graeser Y."/>
            <person name="Goldberg J.M."/>
            <person name="Li W."/>
            <person name="Martinez-Rossi N.M."/>
            <person name="Monod M."/>
            <person name="Shelest E."/>
            <person name="Barton R.C."/>
            <person name="Birch E."/>
            <person name="Brakhage A.A."/>
            <person name="Chen Z."/>
            <person name="Gurr S.J."/>
            <person name="Heiman D."/>
            <person name="Heitman J."/>
            <person name="Kosti I."/>
            <person name="Rossi A."/>
            <person name="Saif S."/>
            <person name="Samalova M."/>
            <person name="Saunders C.W."/>
            <person name="Shea T."/>
            <person name="Summerbell R.C."/>
            <person name="Xu J."/>
            <person name="Young S."/>
            <person name="Zeng Q."/>
            <person name="Birren B.W."/>
            <person name="Cuomo C.A."/>
            <person name="White T.C."/>
        </authorList>
    </citation>
    <scope>NUCLEOTIDE SEQUENCE [LARGE SCALE GENOMIC DNA]</scope>
    <source>
        <strain evidence="2">ATCC MYA-4604 / CBS 118893</strain>
    </source>
</reference>
<sequence>MVKKRTYFPMEEAPLSRELNVVIVDTSTDLRRFLASLRAIEMDPVPLFIEFKGINVGRKGTLLIISIYVRSEKTIYLIDIHTLGAEAFRIQDSTGATLKSIFECTVLRKAVFDLRNGADILYSQYDVSMGGVEDIQLMEWATREGPRKYVKMLSTCVQDDSFLSIEDKARWKFNDESGKELFWPERSSEMSHKRLKWDTLPAEIKDHCADSVMVLPGLFNVYATRPEQKGSFWSPNLRAAINTRLSYTKEKGFDVYCRSNVYGP</sequence>
<dbReference type="PANTHER" id="PTHR43040:SF1">
    <property type="entry name" value="RIBONUCLEASE D"/>
    <property type="match status" value="1"/>
</dbReference>
<dbReference type="AlphaFoldDB" id="E4UXP5"/>